<dbReference type="GO" id="GO:0005886">
    <property type="term" value="C:plasma membrane"/>
    <property type="evidence" value="ECO:0007669"/>
    <property type="project" value="TreeGrafter"/>
</dbReference>
<dbReference type="InterPro" id="IPR036770">
    <property type="entry name" value="Ankyrin_rpt-contain_sf"/>
</dbReference>
<comment type="caution">
    <text evidence="10">The sequence shown here is derived from an EMBL/GenBank/DDBJ whole genome shotgun (WGS) entry which is preliminary data.</text>
</comment>
<keyword evidence="6 8" id="KW-0472">Membrane</keyword>
<dbReference type="SUPFAM" id="SSF48403">
    <property type="entry name" value="Ankyrin repeat"/>
    <property type="match status" value="1"/>
</dbReference>
<keyword evidence="11" id="KW-1185">Reference proteome</keyword>
<reference evidence="10 11" key="1">
    <citation type="submission" date="2023-12" db="EMBL/GenBank/DDBJ databases">
        <title>A high-quality genome assembly for Dillenia turbinata (Dilleniales).</title>
        <authorList>
            <person name="Chanderbali A."/>
        </authorList>
    </citation>
    <scope>NUCLEOTIDE SEQUENCE [LARGE SCALE GENOMIC DNA]</scope>
    <source>
        <strain evidence="10">LSX21</strain>
        <tissue evidence="10">Leaf</tissue>
    </source>
</reference>
<dbReference type="PROSITE" id="PS50297">
    <property type="entry name" value="ANK_REP_REGION"/>
    <property type="match status" value="2"/>
</dbReference>
<feature type="transmembrane region" description="Helical" evidence="8">
    <location>
        <begin position="391"/>
        <end position="418"/>
    </location>
</feature>
<keyword evidence="4 8" id="KW-1133">Transmembrane helix</keyword>
<evidence type="ECO:0000256" key="2">
    <source>
        <dbReference type="ARBA" id="ARBA00022692"/>
    </source>
</evidence>
<feature type="repeat" description="ANK" evidence="7">
    <location>
        <begin position="192"/>
        <end position="224"/>
    </location>
</feature>
<dbReference type="Pfam" id="PF13962">
    <property type="entry name" value="PGG"/>
    <property type="match status" value="1"/>
</dbReference>
<dbReference type="SMART" id="SM00248">
    <property type="entry name" value="ANK"/>
    <property type="match status" value="6"/>
</dbReference>
<sequence>MMESKSLRFISHQSFFSTVRSGDVEALNQLVEKLTNEEAPDPASISSLMALKNDSGETALYIAADNNLEEVFTYLLEFCDLDTAMIRSKSDLDAFHVAAKRGHLGIVKEILEKYPMLCKSHDSTNTSPLYSAAVQDHLDIVNAILDVDANAASMVRKNGKTALHTAARYGLLSIVKVLVERDPEICSIKDKKGQTALHMAVKGQDTAIVEELLSADFSVLNERDRKGNTAMHIATRKCRPQILSFLLCYTSIEVNAINNQRETAMDLADKLQYGELALEIKEALREAGAKHARNVGKEDAAMELKRAVSDIKHEVHSQFIQNEKTNKRVSGIQKELKKLHREAVQNTTNSVTVVAVLFASIAFLAIFNLPGQYFTDGADAGKANIANSPEFRVFCLLNATSLFISLSVVVVQITLVAWDTRAQKQVVSVINKLMWAACLTTCGAFLSIAFLVVGKRNSWMGLTITLMGAPILVATLASMCYFVFRQHFGMFGSDSQRRIRRASGSKSFSWSYSANISDPDEYNSDHEKIYAL</sequence>
<evidence type="ECO:0000256" key="4">
    <source>
        <dbReference type="ARBA" id="ARBA00022989"/>
    </source>
</evidence>
<organism evidence="10 11">
    <name type="scientific">Dillenia turbinata</name>
    <dbReference type="NCBI Taxonomy" id="194707"/>
    <lineage>
        <taxon>Eukaryota</taxon>
        <taxon>Viridiplantae</taxon>
        <taxon>Streptophyta</taxon>
        <taxon>Embryophyta</taxon>
        <taxon>Tracheophyta</taxon>
        <taxon>Spermatophyta</taxon>
        <taxon>Magnoliopsida</taxon>
        <taxon>eudicotyledons</taxon>
        <taxon>Gunneridae</taxon>
        <taxon>Pentapetalae</taxon>
        <taxon>Dilleniales</taxon>
        <taxon>Dilleniaceae</taxon>
        <taxon>Dillenia</taxon>
    </lineage>
</organism>
<dbReference type="Pfam" id="PF12796">
    <property type="entry name" value="Ank_2"/>
    <property type="match status" value="2"/>
</dbReference>
<dbReference type="PANTHER" id="PTHR24186:SF2">
    <property type="entry name" value="OS02G0735700 PROTEIN"/>
    <property type="match status" value="1"/>
</dbReference>
<gene>
    <name evidence="10" type="ORF">RJ641_012113</name>
</gene>
<evidence type="ECO:0000256" key="6">
    <source>
        <dbReference type="ARBA" id="ARBA00023136"/>
    </source>
</evidence>
<dbReference type="Gene3D" id="1.25.40.20">
    <property type="entry name" value="Ankyrin repeat-containing domain"/>
    <property type="match status" value="2"/>
</dbReference>
<proteinExistence type="predicted"/>
<keyword evidence="5 7" id="KW-0040">ANK repeat</keyword>
<evidence type="ECO:0000256" key="5">
    <source>
        <dbReference type="ARBA" id="ARBA00023043"/>
    </source>
</evidence>
<keyword evidence="3" id="KW-0677">Repeat</keyword>
<evidence type="ECO:0000313" key="10">
    <source>
        <dbReference type="EMBL" id="KAK6921606.1"/>
    </source>
</evidence>
<feature type="transmembrane region" description="Helical" evidence="8">
    <location>
        <begin position="351"/>
        <end position="371"/>
    </location>
</feature>
<dbReference type="InterPro" id="IPR002110">
    <property type="entry name" value="Ankyrin_rpt"/>
</dbReference>
<evidence type="ECO:0000256" key="7">
    <source>
        <dbReference type="PROSITE-ProRule" id="PRU00023"/>
    </source>
</evidence>
<comment type="subcellular location">
    <subcellularLocation>
        <location evidence="1">Membrane</location>
        <topology evidence="1">Multi-pass membrane protein</topology>
    </subcellularLocation>
</comment>
<name>A0AAN8V0U5_9MAGN</name>
<evidence type="ECO:0000256" key="3">
    <source>
        <dbReference type="ARBA" id="ARBA00022737"/>
    </source>
</evidence>
<keyword evidence="2 8" id="KW-0812">Transmembrane</keyword>
<evidence type="ECO:0000256" key="1">
    <source>
        <dbReference type="ARBA" id="ARBA00004141"/>
    </source>
</evidence>
<dbReference type="InterPro" id="IPR026961">
    <property type="entry name" value="PGG_dom"/>
</dbReference>
<dbReference type="AlphaFoldDB" id="A0AAN8V0U5"/>
<protein>
    <submittedName>
        <fullName evidence="10">PGG domain</fullName>
    </submittedName>
</protein>
<dbReference type="PANTHER" id="PTHR24186">
    <property type="entry name" value="PROTEIN PHOSPHATASE 1 REGULATORY SUBUNIT"/>
    <property type="match status" value="1"/>
</dbReference>
<feature type="domain" description="PGG" evidence="9">
    <location>
        <begin position="342"/>
        <end position="451"/>
    </location>
</feature>
<dbReference type="EMBL" id="JBAMMX010000019">
    <property type="protein sequence ID" value="KAK6921606.1"/>
    <property type="molecule type" value="Genomic_DNA"/>
</dbReference>
<feature type="transmembrane region" description="Helical" evidence="8">
    <location>
        <begin position="459"/>
        <end position="484"/>
    </location>
</feature>
<feature type="transmembrane region" description="Helical" evidence="8">
    <location>
        <begin position="430"/>
        <end position="453"/>
    </location>
</feature>
<accession>A0AAN8V0U5</accession>
<evidence type="ECO:0000313" key="11">
    <source>
        <dbReference type="Proteomes" id="UP001370490"/>
    </source>
</evidence>
<evidence type="ECO:0000259" key="9">
    <source>
        <dbReference type="Pfam" id="PF13962"/>
    </source>
</evidence>
<dbReference type="PROSITE" id="PS50088">
    <property type="entry name" value="ANK_REPEAT"/>
    <property type="match status" value="2"/>
</dbReference>
<feature type="repeat" description="ANK" evidence="7">
    <location>
        <begin position="158"/>
        <end position="190"/>
    </location>
</feature>
<dbReference type="Proteomes" id="UP001370490">
    <property type="component" value="Unassembled WGS sequence"/>
</dbReference>
<evidence type="ECO:0000256" key="8">
    <source>
        <dbReference type="SAM" id="Phobius"/>
    </source>
</evidence>